<dbReference type="NCBIfam" id="TIGR00121">
    <property type="entry name" value="birA_ligase"/>
    <property type="match status" value="1"/>
</dbReference>
<evidence type="ECO:0000259" key="4">
    <source>
        <dbReference type="PROSITE" id="PS51733"/>
    </source>
</evidence>
<evidence type="ECO:0000256" key="1">
    <source>
        <dbReference type="ARBA" id="ARBA00009934"/>
    </source>
</evidence>
<reference evidence="5" key="1">
    <citation type="journal article" date="2021" name="Proc. Natl. Acad. Sci. U.S.A.">
        <title>Three genomes in the algal genus Volvox reveal the fate of a haploid sex-determining region after a transition to homothallism.</title>
        <authorList>
            <person name="Yamamoto K."/>
            <person name="Hamaji T."/>
            <person name="Kawai-Toyooka H."/>
            <person name="Matsuzaki R."/>
            <person name="Takahashi F."/>
            <person name="Nishimura Y."/>
            <person name="Kawachi M."/>
            <person name="Noguchi H."/>
            <person name="Minakuchi Y."/>
            <person name="Umen J.G."/>
            <person name="Toyoda A."/>
            <person name="Nozaki H."/>
        </authorList>
    </citation>
    <scope>NUCLEOTIDE SEQUENCE</scope>
    <source>
        <strain evidence="6">NIES-3785</strain>
        <strain evidence="5">NIES-3786</strain>
    </source>
</reference>
<comment type="similarity">
    <text evidence="1">Belongs to the biotin--protein ligase family.</text>
</comment>
<dbReference type="SUPFAM" id="SSF55681">
    <property type="entry name" value="Class II aaRS and biotin synthetases"/>
    <property type="match status" value="1"/>
</dbReference>
<evidence type="ECO:0000313" key="5">
    <source>
        <dbReference type="EMBL" id="GIL87265.1"/>
    </source>
</evidence>
<evidence type="ECO:0000256" key="3">
    <source>
        <dbReference type="SAM" id="MobiDB-lite"/>
    </source>
</evidence>
<evidence type="ECO:0000313" key="7">
    <source>
        <dbReference type="Proteomes" id="UP000747110"/>
    </source>
</evidence>
<dbReference type="AlphaFoldDB" id="A0A8J4FUD4"/>
<accession>A0A8J4FUD4</accession>
<comment type="caution">
    <text evidence="5">The sequence shown here is derived from an EMBL/GenBank/DDBJ whole genome shotgun (WGS) entry which is preliminary data.</text>
</comment>
<keyword evidence="7" id="KW-1185">Reference proteome</keyword>
<dbReference type="InterPro" id="IPR004143">
    <property type="entry name" value="BPL_LPL_catalytic"/>
</dbReference>
<proteinExistence type="inferred from homology"/>
<dbReference type="OrthoDB" id="10250105at2759"/>
<name>A0A8J4FUD4_9CHLO</name>
<dbReference type="GO" id="GO:0004077">
    <property type="term" value="F:biotin--[biotin carboxyl-carrier protein] ligase activity"/>
    <property type="evidence" value="ECO:0007669"/>
    <property type="project" value="InterPro"/>
</dbReference>
<dbReference type="Proteomes" id="UP000722791">
    <property type="component" value="Unassembled WGS sequence"/>
</dbReference>
<dbReference type="EMBL" id="BNCQ01000002">
    <property type="protein sequence ID" value="GIL95836.1"/>
    <property type="molecule type" value="Genomic_DNA"/>
</dbReference>
<feature type="region of interest" description="Disordered" evidence="3">
    <location>
        <begin position="58"/>
        <end position="77"/>
    </location>
</feature>
<dbReference type="Proteomes" id="UP000747110">
    <property type="component" value="Unassembled WGS sequence"/>
</dbReference>
<dbReference type="InterPro" id="IPR004408">
    <property type="entry name" value="Biotin_CoA_COase_ligase"/>
</dbReference>
<dbReference type="PROSITE" id="PS51733">
    <property type="entry name" value="BPL_LPL_CATALYTIC"/>
    <property type="match status" value="1"/>
</dbReference>
<dbReference type="Gene3D" id="3.30.930.10">
    <property type="entry name" value="Bira Bifunctional Protein, Domain 2"/>
    <property type="match status" value="1"/>
</dbReference>
<dbReference type="CDD" id="cd16442">
    <property type="entry name" value="BPL"/>
    <property type="match status" value="1"/>
</dbReference>
<feature type="domain" description="BPL/LPL catalytic" evidence="4">
    <location>
        <begin position="144"/>
        <end position="363"/>
    </location>
</feature>
<keyword evidence="2" id="KW-0436">Ligase</keyword>
<dbReference type="Pfam" id="PF03099">
    <property type="entry name" value="BPL_LplA_LipB"/>
    <property type="match status" value="1"/>
</dbReference>
<dbReference type="InterPro" id="IPR045864">
    <property type="entry name" value="aa-tRNA-synth_II/BPL/LPL"/>
</dbReference>
<dbReference type="PANTHER" id="PTHR12835:SF5">
    <property type="entry name" value="BIOTIN--PROTEIN LIGASE"/>
    <property type="match status" value="1"/>
</dbReference>
<organism evidence="5 7">
    <name type="scientific">Volvox reticuliferus</name>
    <dbReference type="NCBI Taxonomy" id="1737510"/>
    <lineage>
        <taxon>Eukaryota</taxon>
        <taxon>Viridiplantae</taxon>
        <taxon>Chlorophyta</taxon>
        <taxon>core chlorophytes</taxon>
        <taxon>Chlorophyceae</taxon>
        <taxon>CS clade</taxon>
        <taxon>Chlamydomonadales</taxon>
        <taxon>Volvocaceae</taxon>
        <taxon>Volvox</taxon>
    </lineage>
</organism>
<sequence>MPTLNLSPLQYRTYSPPNWGAPLWTALYAPRHQPIQFASKDEACRFSLRSARFSSSRAVGGSSHLPGLATQASPPSSVMVRAEDGRLRIFAFCRTSDDAAKVQEVADEVAVAASLGRTTGPTPILHLDLADTPPCEAPTFDAAHCCQRLARSVSEGGTRTMGRVLLAAATLGSTQELLRTYGSILGDGAVAVADRQTGGKGRGGNQWTSPLGCLMFSALRRLRMASPAQAPFINYLVCLAVTRGVRKALQESGLPALDLRIKWPNDIYGGGVKIAGALIHTTWQGGWFNVIAGIGLNVNNRIPTTCLDELLERAASERMTSEGESCFNGGAHQGPSEAQTYISREAVLMGILASLEEVYDTFEQQGFAPLEPEYLATWLHSGQVLDFDDSDHTTSVVGATNASGRRITRVTIRGLSASGFLLAEDEGGSCYELTPDGNSLDMMQGLIRRKVQ</sequence>
<evidence type="ECO:0000313" key="6">
    <source>
        <dbReference type="EMBL" id="GIL95836.1"/>
    </source>
</evidence>
<protein>
    <recommendedName>
        <fullName evidence="4">BPL/LPL catalytic domain-containing protein</fullName>
    </recommendedName>
</protein>
<gene>
    <name evidence="5" type="ORF">Vretifemale_15352</name>
    <name evidence="6" type="ORF">Vretimale_1775</name>
</gene>
<dbReference type="EMBL" id="BNCP01000039">
    <property type="protein sequence ID" value="GIL87265.1"/>
    <property type="molecule type" value="Genomic_DNA"/>
</dbReference>
<dbReference type="GO" id="GO:0005737">
    <property type="term" value="C:cytoplasm"/>
    <property type="evidence" value="ECO:0007669"/>
    <property type="project" value="TreeGrafter"/>
</dbReference>
<dbReference type="PANTHER" id="PTHR12835">
    <property type="entry name" value="BIOTIN PROTEIN LIGASE"/>
    <property type="match status" value="1"/>
</dbReference>
<evidence type="ECO:0000256" key="2">
    <source>
        <dbReference type="ARBA" id="ARBA00022598"/>
    </source>
</evidence>